<accession>A0A660L7M4</accession>
<sequence length="238" mass="25204">MRPLITTTLLTIAALTAGTGLALGDPAPPRAKAAAVCADFPNQAAAQQAANTIDADRDGLYCESLPCPCLKPGAPLPPSPTATPEPSVTPVPTSTPTAPATEEPTAAPEPQQPAGCSRPSRVQSISFSKTKYPNIKRHTERAIRQGWPAVLALNRPGADARRERLLEGRPTRQGHDRDEYPPAVGRGRGSGLTKGTAPVGWKASVAFVPSSENRSHGSTMGIKLRRFCDGTQFKYVFY</sequence>
<gene>
    <name evidence="3" type="ORF">C8N24_0304</name>
</gene>
<organism evidence="3 4">
    <name type="scientific">Solirubrobacter pauli</name>
    <dbReference type="NCBI Taxonomy" id="166793"/>
    <lineage>
        <taxon>Bacteria</taxon>
        <taxon>Bacillati</taxon>
        <taxon>Actinomycetota</taxon>
        <taxon>Thermoleophilia</taxon>
        <taxon>Solirubrobacterales</taxon>
        <taxon>Solirubrobacteraceae</taxon>
        <taxon>Solirubrobacter</taxon>
    </lineage>
</organism>
<dbReference type="OrthoDB" id="2664633at2"/>
<dbReference type="RefSeq" id="WP_121247208.1">
    <property type="nucleotide sequence ID" value="NZ_RBIL01000001.1"/>
</dbReference>
<feature type="region of interest" description="Disordered" evidence="1">
    <location>
        <begin position="166"/>
        <end position="196"/>
    </location>
</feature>
<dbReference type="Proteomes" id="UP000278962">
    <property type="component" value="Unassembled WGS sequence"/>
</dbReference>
<protein>
    <submittedName>
        <fullName evidence="3">Uncharacterized protein</fullName>
    </submittedName>
</protein>
<keyword evidence="4" id="KW-1185">Reference proteome</keyword>
<keyword evidence="2" id="KW-0732">Signal</keyword>
<feature type="region of interest" description="Disordered" evidence="1">
    <location>
        <begin position="76"/>
        <end position="133"/>
    </location>
</feature>
<dbReference type="EMBL" id="RBIL01000001">
    <property type="protein sequence ID" value="RKQ90499.1"/>
    <property type="molecule type" value="Genomic_DNA"/>
</dbReference>
<proteinExistence type="predicted"/>
<evidence type="ECO:0000313" key="4">
    <source>
        <dbReference type="Proteomes" id="UP000278962"/>
    </source>
</evidence>
<evidence type="ECO:0000256" key="2">
    <source>
        <dbReference type="SAM" id="SignalP"/>
    </source>
</evidence>
<feature type="compositionally biased region" description="Polar residues" evidence="1">
    <location>
        <begin position="120"/>
        <end position="131"/>
    </location>
</feature>
<evidence type="ECO:0000313" key="3">
    <source>
        <dbReference type="EMBL" id="RKQ90499.1"/>
    </source>
</evidence>
<reference evidence="3 4" key="1">
    <citation type="submission" date="2018-10" db="EMBL/GenBank/DDBJ databases">
        <title>Genomic Encyclopedia of Archaeal and Bacterial Type Strains, Phase II (KMG-II): from individual species to whole genera.</title>
        <authorList>
            <person name="Goeker M."/>
        </authorList>
    </citation>
    <scope>NUCLEOTIDE SEQUENCE [LARGE SCALE GENOMIC DNA]</scope>
    <source>
        <strain evidence="3 4">DSM 14954</strain>
    </source>
</reference>
<feature type="signal peptide" evidence="2">
    <location>
        <begin position="1"/>
        <end position="22"/>
    </location>
</feature>
<dbReference type="AlphaFoldDB" id="A0A660L7M4"/>
<evidence type="ECO:0000256" key="1">
    <source>
        <dbReference type="SAM" id="MobiDB-lite"/>
    </source>
</evidence>
<feature type="compositionally biased region" description="Pro residues" evidence="1">
    <location>
        <begin position="76"/>
        <end position="89"/>
    </location>
</feature>
<feature type="compositionally biased region" description="Low complexity" evidence="1">
    <location>
        <begin position="90"/>
        <end position="114"/>
    </location>
</feature>
<name>A0A660L7M4_9ACTN</name>
<feature type="chain" id="PRO_5038422246" evidence="2">
    <location>
        <begin position="23"/>
        <end position="238"/>
    </location>
</feature>
<feature type="compositionally biased region" description="Basic and acidic residues" evidence="1">
    <location>
        <begin position="166"/>
        <end position="180"/>
    </location>
</feature>
<comment type="caution">
    <text evidence="3">The sequence shown here is derived from an EMBL/GenBank/DDBJ whole genome shotgun (WGS) entry which is preliminary data.</text>
</comment>